<dbReference type="AlphaFoldDB" id="A0AAV2SRK0"/>
<dbReference type="EMBL" id="CAXKWB010114894">
    <property type="protein sequence ID" value="CAL4235188.1"/>
    <property type="molecule type" value="Genomic_DNA"/>
</dbReference>
<reference evidence="2 3" key="1">
    <citation type="submission" date="2024-05" db="EMBL/GenBank/DDBJ databases">
        <authorList>
            <person name="Wallberg A."/>
        </authorList>
    </citation>
    <scope>NUCLEOTIDE SEQUENCE [LARGE SCALE GENOMIC DNA]</scope>
</reference>
<keyword evidence="3" id="KW-1185">Reference proteome</keyword>
<evidence type="ECO:0008006" key="4">
    <source>
        <dbReference type="Google" id="ProtNLM"/>
    </source>
</evidence>
<dbReference type="InterPro" id="IPR036034">
    <property type="entry name" value="PDZ_sf"/>
</dbReference>
<name>A0AAV2SRK0_MEGNR</name>
<feature type="non-terminal residue" evidence="2">
    <location>
        <position position="288"/>
    </location>
</feature>
<accession>A0AAV2SRK0</accession>
<comment type="caution">
    <text evidence="2">The sequence shown here is derived from an EMBL/GenBank/DDBJ whole genome shotgun (WGS) entry which is preliminary data.</text>
</comment>
<protein>
    <recommendedName>
        <fullName evidence="4">PDZ domain-containing protein</fullName>
    </recommendedName>
</protein>
<evidence type="ECO:0000313" key="2">
    <source>
        <dbReference type="EMBL" id="CAL4235188.1"/>
    </source>
</evidence>
<dbReference type="SUPFAM" id="SSF50156">
    <property type="entry name" value="PDZ domain-like"/>
    <property type="match status" value="1"/>
</dbReference>
<dbReference type="Proteomes" id="UP001497623">
    <property type="component" value="Unassembled WGS sequence"/>
</dbReference>
<organism evidence="2 3">
    <name type="scientific">Meganyctiphanes norvegica</name>
    <name type="common">Northern krill</name>
    <name type="synonym">Thysanopoda norvegica</name>
    <dbReference type="NCBI Taxonomy" id="48144"/>
    <lineage>
        <taxon>Eukaryota</taxon>
        <taxon>Metazoa</taxon>
        <taxon>Ecdysozoa</taxon>
        <taxon>Arthropoda</taxon>
        <taxon>Crustacea</taxon>
        <taxon>Multicrustacea</taxon>
        <taxon>Malacostraca</taxon>
        <taxon>Eumalacostraca</taxon>
        <taxon>Eucarida</taxon>
        <taxon>Euphausiacea</taxon>
        <taxon>Euphausiidae</taxon>
        <taxon>Meganyctiphanes</taxon>
    </lineage>
</organism>
<sequence length="288" mass="31522">MEAKKVAIKNLKLTLDKIDITDNIDVRIRAAEMEYELEREELNVLNLREESNILTTRLQESSNSSGFSSLHSNGAETCFHALLSSSNSATALAGAILVAVVVNHTPGNPPFHVTPRPPLGCVIDWATDDTRLRKGDRLVEVNGSSVIGRGLEVVTRLIAAAKHLDLVVARPVPGHNSTTPRRADGRLEKQLEDRTREMKECVARLDKALKDKDTLKSDNTRLNHRISYLEDQVTELQPTSNCTSKCSNTNRSASNSVVTSHPGTTVIQVFQKGDQTLAVASPELRNGG</sequence>
<evidence type="ECO:0000256" key="1">
    <source>
        <dbReference type="SAM" id="Coils"/>
    </source>
</evidence>
<keyword evidence="1" id="KW-0175">Coiled coil</keyword>
<evidence type="ECO:0000313" key="3">
    <source>
        <dbReference type="Proteomes" id="UP001497623"/>
    </source>
</evidence>
<gene>
    <name evidence="2" type="ORF">MNOR_LOCUS40068</name>
</gene>
<dbReference type="Gene3D" id="2.30.42.10">
    <property type="match status" value="1"/>
</dbReference>
<proteinExistence type="predicted"/>
<feature type="coiled-coil region" evidence="1">
    <location>
        <begin position="28"/>
        <end position="57"/>
    </location>
</feature>